<dbReference type="SUPFAM" id="SSF69065">
    <property type="entry name" value="RNase III domain-like"/>
    <property type="match status" value="1"/>
</dbReference>
<sequence length="334" mass="38963">MYTCYMSRYIKRQNPNNKWITKNAVEDIMKENGFFLKVNDISIYQQAFIHRSYLKSGNIEPIDTNCIPLQQTCNESYEFLGDTILNSVVGTYLYDRYNHENEGFLTKTRTKMVRGITLGELSRRLGFGEWVIISQHVEKEGGRDNTRILEDLFEAFLAAIFLDNGSDVISGTWSTNYETYIDLCDKLDNIDTNNLIDNPNKLILKQYIELSEKVRNISHQLVNVRSNGYLYCQRFIRNTFEKHIDLVKLIQFDDNYKDQLQTHFQKLYGIFPKWHKIKKGDGNGLHTIGVKDRCGFLIGIGTERKKTDAEQLASKEALIYLNVIDKNHGEDFFR</sequence>
<dbReference type="InterPro" id="IPR000999">
    <property type="entry name" value="RNase_III_dom"/>
</dbReference>
<dbReference type="GO" id="GO:0003725">
    <property type="term" value="F:double-stranded RNA binding"/>
    <property type="evidence" value="ECO:0007669"/>
    <property type="project" value="TreeGrafter"/>
</dbReference>
<dbReference type="Pfam" id="PF00035">
    <property type="entry name" value="dsrm"/>
    <property type="match status" value="1"/>
</dbReference>
<dbReference type="SMART" id="SM00535">
    <property type="entry name" value="RIBOc"/>
    <property type="match status" value="1"/>
</dbReference>
<dbReference type="GO" id="GO:0004525">
    <property type="term" value="F:ribonuclease III activity"/>
    <property type="evidence" value="ECO:0007669"/>
    <property type="project" value="InterPro"/>
</dbReference>
<dbReference type="AlphaFoldDB" id="A0A6C0J7Y2"/>
<feature type="domain" description="RNase III" evidence="6">
    <location>
        <begin position="25"/>
        <end position="165"/>
    </location>
</feature>
<accession>A0A6C0J7Y2</accession>
<evidence type="ECO:0000313" key="7">
    <source>
        <dbReference type="EMBL" id="QHU00980.1"/>
    </source>
</evidence>
<dbReference type="CDD" id="cd00593">
    <property type="entry name" value="RIBOc"/>
    <property type="match status" value="1"/>
</dbReference>
<dbReference type="GO" id="GO:0010468">
    <property type="term" value="P:regulation of gene expression"/>
    <property type="evidence" value="ECO:0007669"/>
    <property type="project" value="TreeGrafter"/>
</dbReference>
<dbReference type="Gene3D" id="1.10.1520.10">
    <property type="entry name" value="Ribonuclease III domain"/>
    <property type="match status" value="1"/>
</dbReference>
<dbReference type="PANTHER" id="PTHR11207:SF0">
    <property type="entry name" value="RIBONUCLEASE 3"/>
    <property type="match status" value="1"/>
</dbReference>
<dbReference type="SUPFAM" id="SSF54768">
    <property type="entry name" value="dsRNA-binding domain-like"/>
    <property type="match status" value="1"/>
</dbReference>
<evidence type="ECO:0000256" key="4">
    <source>
        <dbReference type="ARBA" id="ARBA00022801"/>
    </source>
</evidence>
<dbReference type="InterPro" id="IPR036389">
    <property type="entry name" value="RNase_III_sf"/>
</dbReference>
<dbReference type="InterPro" id="IPR011907">
    <property type="entry name" value="RNase_III"/>
</dbReference>
<dbReference type="Pfam" id="PF14622">
    <property type="entry name" value="Ribonucleas_3_3"/>
    <property type="match status" value="1"/>
</dbReference>
<evidence type="ECO:0000256" key="2">
    <source>
        <dbReference type="ARBA" id="ARBA00022722"/>
    </source>
</evidence>
<evidence type="ECO:0000256" key="3">
    <source>
        <dbReference type="ARBA" id="ARBA00022759"/>
    </source>
</evidence>
<dbReference type="GO" id="GO:0006364">
    <property type="term" value="P:rRNA processing"/>
    <property type="evidence" value="ECO:0007669"/>
    <property type="project" value="InterPro"/>
</dbReference>
<keyword evidence="2" id="KW-0540">Nuclease</keyword>
<keyword evidence="4" id="KW-0378">Hydrolase</keyword>
<organism evidence="7">
    <name type="scientific">viral metagenome</name>
    <dbReference type="NCBI Taxonomy" id="1070528"/>
    <lineage>
        <taxon>unclassified sequences</taxon>
        <taxon>metagenomes</taxon>
        <taxon>organismal metagenomes</taxon>
    </lineage>
</organism>
<dbReference type="PROSITE" id="PS50142">
    <property type="entry name" value="RNASE_3_2"/>
    <property type="match status" value="1"/>
</dbReference>
<reference evidence="7" key="1">
    <citation type="journal article" date="2020" name="Nature">
        <title>Giant virus diversity and host interactions through global metagenomics.</title>
        <authorList>
            <person name="Schulz F."/>
            <person name="Roux S."/>
            <person name="Paez-Espino D."/>
            <person name="Jungbluth S."/>
            <person name="Walsh D.A."/>
            <person name="Denef V.J."/>
            <person name="McMahon K.D."/>
            <person name="Konstantinidis K.T."/>
            <person name="Eloe-Fadrosh E.A."/>
            <person name="Kyrpides N.C."/>
            <person name="Woyke T."/>
        </authorList>
    </citation>
    <scope>NUCLEOTIDE SEQUENCE</scope>
    <source>
        <strain evidence="7">GVMAG-M-3300025860-20</strain>
    </source>
</reference>
<dbReference type="PANTHER" id="PTHR11207">
    <property type="entry name" value="RIBONUCLEASE III"/>
    <property type="match status" value="1"/>
</dbReference>
<evidence type="ECO:0000256" key="1">
    <source>
        <dbReference type="ARBA" id="ARBA00010183"/>
    </source>
</evidence>
<evidence type="ECO:0000256" key="5">
    <source>
        <dbReference type="ARBA" id="ARBA00022884"/>
    </source>
</evidence>
<keyword evidence="3" id="KW-0255">Endonuclease</keyword>
<keyword evidence="5" id="KW-0694">RNA-binding</keyword>
<dbReference type="HAMAP" id="MF_00104">
    <property type="entry name" value="RNase_III"/>
    <property type="match status" value="1"/>
</dbReference>
<protein>
    <recommendedName>
        <fullName evidence="6">RNase III domain-containing protein</fullName>
    </recommendedName>
</protein>
<comment type="similarity">
    <text evidence="1">Belongs to the ribonuclease III family.</text>
</comment>
<proteinExistence type="inferred from homology"/>
<name>A0A6C0J7Y2_9ZZZZ</name>
<dbReference type="Gene3D" id="3.30.160.20">
    <property type="match status" value="1"/>
</dbReference>
<evidence type="ECO:0000259" key="6">
    <source>
        <dbReference type="PROSITE" id="PS50142"/>
    </source>
</evidence>
<dbReference type="InterPro" id="IPR014720">
    <property type="entry name" value="dsRBD_dom"/>
</dbReference>
<dbReference type="EMBL" id="MN740332">
    <property type="protein sequence ID" value="QHU00980.1"/>
    <property type="molecule type" value="Genomic_DNA"/>
</dbReference>